<accession>N1QPV8</accession>
<reference evidence="2" key="1">
    <citation type="submission" date="2015-06" db="UniProtKB">
        <authorList>
            <consortium name="EnsemblPlants"/>
        </authorList>
    </citation>
    <scope>IDENTIFICATION</scope>
</reference>
<dbReference type="AlphaFoldDB" id="N1QPV8"/>
<evidence type="ECO:0000259" key="1">
    <source>
        <dbReference type="Pfam" id="PF23247"/>
    </source>
</evidence>
<protein>
    <recommendedName>
        <fullName evidence="1">Disease resistance protein At4g27190-like leucine-rich repeats domain-containing protein</fullName>
    </recommendedName>
</protein>
<dbReference type="Pfam" id="PF23247">
    <property type="entry name" value="LRR_RPS2"/>
    <property type="match status" value="1"/>
</dbReference>
<feature type="domain" description="Disease resistance protein At4g27190-like leucine-rich repeats" evidence="1">
    <location>
        <begin position="59"/>
        <end position="170"/>
    </location>
</feature>
<dbReference type="EnsemblPlants" id="EMT02049">
    <property type="protein sequence ID" value="EMT02049"/>
    <property type="gene ID" value="F775_16396"/>
</dbReference>
<organism evidence="2">
    <name type="scientific">Aegilops tauschii</name>
    <name type="common">Tausch's goatgrass</name>
    <name type="synonym">Aegilops squarrosa</name>
    <dbReference type="NCBI Taxonomy" id="37682"/>
    <lineage>
        <taxon>Eukaryota</taxon>
        <taxon>Viridiplantae</taxon>
        <taxon>Streptophyta</taxon>
        <taxon>Embryophyta</taxon>
        <taxon>Tracheophyta</taxon>
        <taxon>Spermatophyta</taxon>
        <taxon>Magnoliopsida</taxon>
        <taxon>Liliopsida</taxon>
        <taxon>Poales</taxon>
        <taxon>Poaceae</taxon>
        <taxon>BOP clade</taxon>
        <taxon>Pooideae</taxon>
        <taxon>Triticodae</taxon>
        <taxon>Triticeae</taxon>
        <taxon>Triticinae</taxon>
        <taxon>Aegilops</taxon>
    </lineage>
</organism>
<dbReference type="PANTHER" id="PTHR33463:SF70">
    <property type="entry name" value="SWIM-TYPE DOMAIN-CONTAINING PROTEIN"/>
    <property type="match status" value="1"/>
</dbReference>
<name>N1QPV8_AEGTA</name>
<dbReference type="SUPFAM" id="SSF52047">
    <property type="entry name" value="RNI-like"/>
    <property type="match status" value="1"/>
</dbReference>
<dbReference type="InterPro" id="IPR032675">
    <property type="entry name" value="LRR_dom_sf"/>
</dbReference>
<dbReference type="ExpressionAtlas" id="N1QPV8">
    <property type="expression patterns" value="baseline"/>
</dbReference>
<dbReference type="Gene3D" id="3.80.10.10">
    <property type="entry name" value="Ribonuclease Inhibitor"/>
    <property type="match status" value="1"/>
</dbReference>
<sequence length="360" mass="41290">MTAIPPTNWGRLEWCHVERCPKLNYVFSRRKGTYSFQCIKIFSASDLPVAYCIWGGINKTWGDFYYSHQSLQQLQHIYLYNCPRLVLVLTISFTLPNLETLQIAYCSSLRHVFPVDDKYPTEIASGVTFKNLKDIKLHHLHKLEQICEARLTAPALQTVGIRDCWALKRLPAVACDGPKPVVDCEKDMWDKLEWDGLDAGHHPSLFETRHSTYHKKTLPRGSYLSAVLACIAMRCNARSLGYAKHWFAAATSPRLIAPRCFSSCRLQFWLLVAVHYILEHIRIVHNRLGNLCGNWLSLDPYCKLVDHTEQPPVQAIRIVLRAIACKWQALANITNCGFAQHFYQGFKKVHYGGEEYKAIP</sequence>
<dbReference type="PANTHER" id="PTHR33463">
    <property type="entry name" value="NB-ARC DOMAIN-CONTAINING PROTEIN-RELATED"/>
    <property type="match status" value="1"/>
</dbReference>
<proteinExistence type="predicted"/>
<dbReference type="InterPro" id="IPR057135">
    <property type="entry name" value="At4g27190-like_LRR"/>
</dbReference>
<evidence type="ECO:0000313" key="2">
    <source>
        <dbReference type="EnsemblPlants" id="EMT02049"/>
    </source>
</evidence>
<dbReference type="InterPro" id="IPR050905">
    <property type="entry name" value="Plant_NBS-LRR"/>
</dbReference>